<organism evidence="2 3">
    <name type="scientific">Hyaloscypha hepaticicola</name>
    <dbReference type="NCBI Taxonomy" id="2082293"/>
    <lineage>
        <taxon>Eukaryota</taxon>
        <taxon>Fungi</taxon>
        <taxon>Dikarya</taxon>
        <taxon>Ascomycota</taxon>
        <taxon>Pezizomycotina</taxon>
        <taxon>Leotiomycetes</taxon>
        <taxon>Helotiales</taxon>
        <taxon>Hyaloscyphaceae</taxon>
        <taxon>Hyaloscypha</taxon>
    </lineage>
</organism>
<evidence type="ECO:0000256" key="1">
    <source>
        <dbReference type="SAM" id="Phobius"/>
    </source>
</evidence>
<keyword evidence="1" id="KW-1133">Transmembrane helix</keyword>
<accession>A0A2J6QAA1</accession>
<sequence>MLKGGGRMHIDLHVNDYPRLIWPAYFQSGECSTKTSNFSSKDRQQKSIRGLMVVVPFIFQLLAQHFILLFYPTNPHEHWQSNLEY</sequence>
<dbReference type="AlphaFoldDB" id="A0A2J6QAA1"/>
<keyword evidence="1" id="KW-0812">Transmembrane</keyword>
<evidence type="ECO:0000313" key="2">
    <source>
        <dbReference type="EMBL" id="PMD23168.1"/>
    </source>
</evidence>
<proteinExistence type="predicted"/>
<dbReference type="Proteomes" id="UP000235672">
    <property type="component" value="Unassembled WGS sequence"/>
</dbReference>
<dbReference type="EMBL" id="KZ613475">
    <property type="protein sequence ID" value="PMD23168.1"/>
    <property type="molecule type" value="Genomic_DNA"/>
</dbReference>
<evidence type="ECO:0000313" key="3">
    <source>
        <dbReference type="Proteomes" id="UP000235672"/>
    </source>
</evidence>
<name>A0A2J6QAA1_9HELO</name>
<keyword evidence="1" id="KW-0472">Membrane</keyword>
<keyword evidence="3" id="KW-1185">Reference proteome</keyword>
<protein>
    <submittedName>
        <fullName evidence="2">Uncharacterized protein</fullName>
    </submittedName>
</protein>
<feature type="transmembrane region" description="Helical" evidence="1">
    <location>
        <begin position="50"/>
        <end position="71"/>
    </location>
</feature>
<gene>
    <name evidence="2" type="ORF">NA56DRAFT_747032</name>
</gene>
<reference evidence="2 3" key="1">
    <citation type="submission" date="2016-05" db="EMBL/GenBank/DDBJ databases">
        <title>A degradative enzymes factory behind the ericoid mycorrhizal symbiosis.</title>
        <authorList>
            <consortium name="DOE Joint Genome Institute"/>
            <person name="Martino E."/>
            <person name="Morin E."/>
            <person name="Grelet G."/>
            <person name="Kuo A."/>
            <person name="Kohler A."/>
            <person name="Daghino S."/>
            <person name="Barry K."/>
            <person name="Choi C."/>
            <person name="Cichocki N."/>
            <person name="Clum A."/>
            <person name="Copeland A."/>
            <person name="Hainaut M."/>
            <person name="Haridas S."/>
            <person name="Labutti K."/>
            <person name="Lindquist E."/>
            <person name="Lipzen A."/>
            <person name="Khouja H.-R."/>
            <person name="Murat C."/>
            <person name="Ohm R."/>
            <person name="Olson A."/>
            <person name="Spatafora J."/>
            <person name="Veneault-Fourrey C."/>
            <person name="Henrissat B."/>
            <person name="Grigoriev I."/>
            <person name="Martin F."/>
            <person name="Perotto S."/>
        </authorList>
    </citation>
    <scope>NUCLEOTIDE SEQUENCE [LARGE SCALE GENOMIC DNA]</scope>
    <source>
        <strain evidence="2 3">UAMH 7357</strain>
    </source>
</reference>